<keyword evidence="3" id="KW-1185">Reference proteome</keyword>
<sequence>MGELANCPRCNALFVKGLRSVCENCFKEEEKKFQTVYDYLRPRKNRQATIPQIVDDTGVEEDYIYKFVKEKRLRVSQFPNLNFPCERCGKPIDDGKLCKSCADGLVSDLNQQAEVEQRNQKNKRERQQTYFSVRKDK</sequence>
<reference evidence="2" key="1">
    <citation type="submission" date="2022-06" db="EMBL/GenBank/DDBJ databases">
        <title>Aquibacillus sp. a new bacterium isolated from soil saline samples.</title>
        <authorList>
            <person name="Galisteo C."/>
            <person name="De La Haba R."/>
            <person name="Sanchez-Porro C."/>
            <person name="Ventosa A."/>
        </authorList>
    </citation>
    <scope>NUCLEOTIDE SEQUENCE</scope>
    <source>
        <strain evidence="2">JCM 12387</strain>
    </source>
</reference>
<evidence type="ECO:0008006" key="4">
    <source>
        <dbReference type="Google" id="ProtNLM"/>
    </source>
</evidence>
<organism evidence="2 3">
    <name type="scientific">Aquibacillus koreensis</name>
    <dbReference type="NCBI Taxonomy" id="279446"/>
    <lineage>
        <taxon>Bacteria</taxon>
        <taxon>Bacillati</taxon>
        <taxon>Bacillota</taxon>
        <taxon>Bacilli</taxon>
        <taxon>Bacillales</taxon>
        <taxon>Bacillaceae</taxon>
        <taxon>Aquibacillus</taxon>
    </lineage>
</organism>
<accession>A0A9X4AIX0</accession>
<proteinExistence type="predicted"/>
<dbReference type="InterPro" id="IPR022258">
    <property type="entry name" value="Flagellar_operon_YvyF"/>
</dbReference>
<dbReference type="Proteomes" id="UP001145072">
    <property type="component" value="Unassembled WGS sequence"/>
</dbReference>
<dbReference type="AlphaFoldDB" id="A0A9X4AIX0"/>
<dbReference type="NCBIfam" id="TIGR03826">
    <property type="entry name" value="YvyF"/>
    <property type="match status" value="1"/>
</dbReference>
<dbReference type="RefSeq" id="WP_259870824.1">
    <property type="nucleotide sequence ID" value="NZ_JAMQJZ010000012.1"/>
</dbReference>
<dbReference type="EMBL" id="JAMQJZ010000012">
    <property type="protein sequence ID" value="MDC3421597.1"/>
    <property type="molecule type" value="Genomic_DNA"/>
</dbReference>
<protein>
    <recommendedName>
        <fullName evidence="4">Flagellar protein</fullName>
    </recommendedName>
</protein>
<evidence type="ECO:0000313" key="3">
    <source>
        <dbReference type="Proteomes" id="UP001145072"/>
    </source>
</evidence>
<name>A0A9X4AIX0_9BACI</name>
<gene>
    <name evidence="2" type="ORF">NC661_14580</name>
</gene>
<feature type="region of interest" description="Disordered" evidence="1">
    <location>
        <begin position="114"/>
        <end position="137"/>
    </location>
</feature>
<evidence type="ECO:0000256" key="1">
    <source>
        <dbReference type="SAM" id="MobiDB-lite"/>
    </source>
</evidence>
<comment type="caution">
    <text evidence="2">The sequence shown here is derived from an EMBL/GenBank/DDBJ whole genome shotgun (WGS) entry which is preliminary data.</text>
</comment>
<evidence type="ECO:0000313" key="2">
    <source>
        <dbReference type="EMBL" id="MDC3421597.1"/>
    </source>
</evidence>